<feature type="domain" description="Mos1 transposase HTH" evidence="2">
    <location>
        <begin position="3"/>
        <end position="52"/>
    </location>
</feature>
<accession>A0A8T0EAQ6</accession>
<dbReference type="GO" id="GO:0044774">
    <property type="term" value="P:mitotic DNA integrity checkpoint signaling"/>
    <property type="evidence" value="ECO:0007669"/>
    <property type="project" value="TreeGrafter"/>
</dbReference>
<dbReference type="InterPro" id="IPR052709">
    <property type="entry name" value="Transposase-MT_Hybrid"/>
</dbReference>
<sequence>MEKEHIRHCLLYEFDKKSTAAAAGCNICQVYEEDAIDESTCRRWFRKFREGDRSCQDQPKSGRPSHVGEDGIDQAIRHNPNPTVQELVETFNEHPTAV</sequence>
<dbReference type="GO" id="GO:0003690">
    <property type="term" value="F:double-stranded DNA binding"/>
    <property type="evidence" value="ECO:0007669"/>
    <property type="project" value="TreeGrafter"/>
</dbReference>
<dbReference type="Pfam" id="PF17906">
    <property type="entry name" value="HTH_48"/>
    <property type="match status" value="1"/>
</dbReference>
<dbReference type="AlphaFoldDB" id="A0A8T0EAQ6"/>
<keyword evidence="4" id="KW-1185">Reference proteome</keyword>
<dbReference type="GO" id="GO:0000729">
    <property type="term" value="P:DNA double-strand break processing"/>
    <property type="evidence" value="ECO:0007669"/>
    <property type="project" value="TreeGrafter"/>
</dbReference>
<reference evidence="3" key="2">
    <citation type="submission" date="2020-06" db="EMBL/GenBank/DDBJ databases">
        <authorList>
            <person name="Sheffer M."/>
        </authorList>
    </citation>
    <scope>NUCLEOTIDE SEQUENCE</scope>
</reference>
<dbReference type="PANTHER" id="PTHR46060:SF2">
    <property type="entry name" value="HISTONE-LYSINE N-METHYLTRANSFERASE SETMAR"/>
    <property type="match status" value="1"/>
</dbReference>
<dbReference type="GO" id="GO:0000793">
    <property type="term" value="C:condensed chromosome"/>
    <property type="evidence" value="ECO:0007669"/>
    <property type="project" value="TreeGrafter"/>
</dbReference>
<dbReference type="GO" id="GO:0031297">
    <property type="term" value="P:replication fork processing"/>
    <property type="evidence" value="ECO:0007669"/>
    <property type="project" value="TreeGrafter"/>
</dbReference>
<dbReference type="InterPro" id="IPR041426">
    <property type="entry name" value="Mos1_HTH"/>
</dbReference>
<dbReference type="GO" id="GO:0046975">
    <property type="term" value="F:histone H3K36 methyltransferase activity"/>
    <property type="evidence" value="ECO:0007669"/>
    <property type="project" value="TreeGrafter"/>
</dbReference>
<reference evidence="3" key="1">
    <citation type="journal article" date="2020" name="bioRxiv">
        <title>Chromosome-level reference genome of the European wasp spider Argiope bruennichi: a resource for studies on range expansion and evolutionary adaptation.</title>
        <authorList>
            <person name="Sheffer M.M."/>
            <person name="Hoppe A."/>
            <person name="Krehenwinkel H."/>
            <person name="Uhl G."/>
            <person name="Kuss A.W."/>
            <person name="Jensen L."/>
            <person name="Jensen C."/>
            <person name="Gillespie R.G."/>
            <person name="Hoff K.J."/>
            <person name="Prost S."/>
        </authorList>
    </citation>
    <scope>NUCLEOTIDE SEQUENCE</scope>
</reference>
<dbReference type="Proteomes" id="UP000807504">
    <property type="component" value="Unassembled WGS sequence"/>
</dbReference>
<evidence type="ECO:0000313" key="4">
    <source>
        <dbReference type="Proteomes" id="UP000807504"/>
    </source>
</evidence>
<dbReference type="Gene3D" id="1.10.10.1450">
    <property type="match status" value="1"/>
</dbReference>
<evidence type="ECO:0000259" key="2">
    <source>
        <dbReference type="Pfam" id="PF17906"/>
    </source>
</evidence>
<dbReference type="GO" id="GO:0044547">
    <property type="term" value="F:DNA topoisomerase binding"/>
    <property type="evidence" value="ECO:0007669"/>
    <property type="project" value="TreeGrafter"/>
</dbReference>
<dbReference type="GO" id="GO:0003697">
    <property type="term" value="F:single-stranded DNA binding"/>
    <property type="evidence" value="ECO:0007669"/>
    <property type="project" value="TreeGrafter"/>
</dbReference>
<dbReference type="GO" id="GO:0035861">
    <property type="term" value="C:site of double-strand break"/>
    <property type="evidence" value="ECO:0007669"/>
    <property type="project" value="TreeGrafter"/>
</dbReference>
<name>A0A8T0EAQ6_ARGBR</name>
<evidence type="ECO:0000313" key="3">
    <source>
        <dbReference type="EMBL" id="KAF8769841.1"/>
    </source>
</evidence>
<feature type="region of interest" description="Disordered" evidence="1">
    <location>
        <begin position="51"/>
        <end position="81"/>
    </location>
</feature>
<dbReference type="EMBL" id="JABXBU010002228">
    <property type="protein sequence ID" value="KAF8769841.1"/>
    <property type="molecule type" value="Genomic_DNA"/>
</dbReference>
<evidence type="ECO:0000256" key="1">
    <source>
        <dbReference type="SAM" id="MobiDB-lite"/>
    </source>
</evidence>
<dbReference type="GO" id="GO:0042800">
    <property type="term" value="F:histone H3K4 methyltransferase activity"/>
    <property type="evidence" value="ECO:0007669"/>
    <property type="project" value="TreeGrafter"/>
</dbReference>
<dbReference type="GO" id="GO:0000014">
    <property type="term" value="F:single-stranded DNA endodeoxyribonuclease activity"/>
    <property type="evidence" value="ECO:0007669"/>
    <property type="project" value="TreeGrafter"/>
</dbReference>
<gene>
    <name evidence="3" type="ORF">HNY73_017442</name>
</gene>
<dbReference type="GO" id="GO:0015074">
    <property type="term" value="P:DNA integration"/>
    <property type="evidence" value="ECO:0007669"/>
    <property type="project" value="TreeGrafter"/>
</dbReference>
<dbReference type="PANTHER" id="PTHR46060">
    <property type="entry name" value="MARINER MOS1 TRANSPOSASE-LIKE PROTEIN"/>
    <property type="match status" value="1"/>
</dbReference>
<organism evidence="3 4">
    <name type="scientific">Argiope bruennichi</name>
    <name type="common">Wasp spider</name>
    <name type="synonym">Aranea bruennichi</name>
    <dbReference type="NCBI Taxonomy" id="94029"/>
    <lineage>
        <taxon>Eukaryota</taxon>
        <taxon>Metazoa</taxon>
        <taxon>Ecdysozoa</taxon>
        <taxon>Arthropoda</taxon>
        <taxon>Chelicerata</taxon>
        <taxon>Arachnida</taxon>
        <taxon>Araneae</taxon>
        <taxon>Araneomorphae</taxon>
        <taxon>Entelegynae</taxon>
        <taxon>Araneoidea</taxon>
        <taxon>Araneidae</taxon>
        <taxon>Argiope</taxon>
    </lineage>
</organism>
<protein>
    <submittedName>
        <fullName evidence="3">Histone-lysine N-methyltransferase SETMAR like protein</fullName>
    </submittedName>
</protein>
<proteinExistence type="predicted"/>
<dbReference type="GO" id="GO:0006303">
    <property type="term" value="P:double-strand break repair via nonhomologous end joining"/>
    <property type="evidence" value="ECO:0007669"/>
    <property type="project" value="TreeGrafter"/>
</dbReference>
<comment type="caution">
    <text evidence="3">The sequence shown here is derived from an EMBL/GenBank/DDBJ whole genome shotgun (WGS) entry which is preliminary data.</text>
</comment>
<dbReference type="GO" id="GO:0005634">
    <property type="term" value="C:nucleus"/>
    <property type="evidence" value="ECO:0007669"/>
    <property type="project" value="TreeGrafter"/>
</dbReference>